<dbReference type="GO" id="GO:0005524">
    <property type="term" value="F:ATP binding"/>
    <property type="evidence" value="ECO:0007669"/>
    <property type="project" value="InterPro"/>
</dbReference>
<dbReference type="InterPro" id="IPR027417">
    <property type="entry name" value="P-loop_NTPase"/>
</dbReference>
<gene>
    <name evidence="7" type="ORF">UCRPA7_6735</name>
</gene>
<dbReference type="PROSITE" id="PS50893">
    <property type="entry name" value="ABC_TRANSPORTER_2"/>
    <property type="match status" value="1"/>
</dbReference>
<dbReference type="InterPro" id="IPR011527">
    <property type="entry name" value="ABC1_TM_dom"/>
</dbReference>
<dbReference type="InterPro" id="IPR003439">
    <property type="entry name" value="ABC_transporter-like_ATP-bd"/>
</dbReference>
<dbReference type="Pfam" id="PF00005">
    <property type="entry name" value="ABC_tran"/>
    <property type="match status" value="1"/>
</dbReference>
<evidence type="ECO:0000313" key="8">
    <source>
        <dbReference type="Proteomes" id="UP000014074"/>
    </source>
</evidence>
<dbReference type="PANTHER" id="PTHR24221">
    <property type="entry name" value="ATP-BINDING CASSETTE SUB-FAMILY B"/>
    <property type="match status" value="1"/>
</dbReference>
<organism evidence="7 8">
    <name type="scientific">Phaeoacremonium minimum (strain UCR-PA7)</name>
    <name type="common">Esca disease fungus</name>
    <name type="synonym">Togninia minima</name>
    <dbReference type="NCBI Taxonomy" id="1286976"/>
    <lineage>
        <taxon>Eukaryota</taxon>
        <taxon>Fungi</taxon>
        <taxon>Dikarya</taxon>
        <taxon>Ascomycota</taxon>
        <taxon>Pezizomycotina</taxon>
        <taxon>Sordariomycetes</taxon>
        <taxon>Sordariomycetidae</taxon>
        <taxon>Togniniales</taxon>
        <taxon>Togniniaceae</taxon>
        <taxon>Phaeoacremonium</taxon>
    </lineage>
</organism>
<keyword evidence="4" id="KW-0472">Membrane</keyword>
<dbReference type="PROSITE" id="PS00211">
    <property type="entry name" value="ABC_TRANSPORTER_1"/>
    <property type="match status" value="1"/>
</dbReference>
<dbReference type="SUPFAM" id="SSF90123">
    <property type="entry name" value="ABC transporter transmembrane region"/>
    <property type="match status" value="1"/>
</dbReference>
<name>R8BEL9_PHAM7</name>
<evidence type="ECO:0000259" key="6">
    <source>
        <dbReference type="PROSITE" id="PS50929"/>
    </source>
</evidence>
<dbReference type="PANTHER" id="PTHR24221:SF651">
    <property type="entry name" value="HEAVY METAL TOLERANCE PROTEIN"/>
    <property type="match status" value="1"/>
</dbReference>
<dbReference type="InterPro" id="IPR036640">
    <property type="entry name" value="ABC1_TM_sf"/>
</dbReference>
<reference evidence="8" key="1">
    <citation type="journal article" date="2013" name="Genome Announc.">
        <title>Draft genome sequence of the ascomycete Phaeoacremonium aleophilum strain UCR-PA7, a causal agent of the esca disease complex in grapevines.</title>
        <authorList>
            <person name="Blanco-Ulate B."/>
            <person name="Rolshausen P."/>
            <person name="Cantu D."/>
        </authorList>
    </citation>
    <scope>NUCLEOTIDE SEQUENCE [LARGE SCALE GENOMIC DNA]</scope>
    <source>
        <strain evidence="8">UCR-PA7</strain>
    </source>
</reference>
<sequence length="344" mass="38764">MTINMAATRADDRRLMVNCDREEEAIKNESISSYETVKYFNAEKYELERYVDAIKAYQKAEYKVTWGMNMMNICQALVFQTGLLAIMTLAAYEVAHGKRDVGDFVTITTYMNQLQGPLNFFGTFYRTVQQALVSGERLLELFKVKPTVVDRVIEIDGHDVKDVTIDSVRRHIGVVPQDTALFNESLMYNLKYGNPSVSDEEVYEACRAASIHDRILSFQDGYDTKVGERGLRLSGGEKQRVAIARTMLKKPKIIMLDEATSALDSETEQQIQSELITGQLGNDRTLLIIAHRLSTITHADQIIVLHAGEIVERGTHSELLAAGGKYASMWEKQHLVFGDPSEHA</sequence>
<keyword evidence="3" id="KW-1133">Transmembrane helix</keyword>
<evidence type="ECO:0000313" key="7">
    <source>
        <dbReference type="EMBL" id="EON97746.1"/>
    </source>
</evidence>
<dbReference type="GO" id="GO:0140359">
    <property type="term" value="F:ABC-type transporter activity"/>
    <property type="evidence" value="ECO:0007669"/>
    <property type="project" value="InterPro"/>
</dbReference>
<dbReference type="SUPFAM" id="SSF52540">
    <property type="entry name" value="P-loop containing nucleoside triphosphate hydrolases"/>
    <property type="match status" value="1"/>
</dbReference>
<keyword evidence="2" id="KW-0812">Transmembrane</keyword>
<accession>R8BEL9</accession>
<dbReference type="InterPro" id="IPR039421">
    <property type="entry name" value="Type_1_exporter"/>
</dbReference>
<dbReference type="RefSeq" id="XP_007917469.1">
    <property type="nucleotide sequence ID" value="XM_007919278.1"/>
</dbReference>
<dbReference type="GeneID" id="19327423"/>
<dbReference type="OrthoDB" id="6500128at2759"/>
<dbReference type="Proteomes" id="UP000014074">
    <property type="component" value="Unassembled WGS sequence"/>
</dbReference>
<dbReference type="InterPro" id="IPR017871">
    <property type="entry name" value="ABC_transporter-like_CS"/>
</dbReference>
<protein>
    <submittedName>
        <fullName evidence="7">Putative heavy metal tolerance protein</fullName>
    </submittedName>
</protein>
<dbReference type="AlphaFoldDB" id="R8BEL9"/>
<dbReference type="EMBL" id="KB933261">
    <property type="protein sequence ID" value="EON97746.1"/>
    <property type="molecule type" value="Genomic_DNA"/>
</dbReference>
<dbReference type="PROSITE" id="PS50929">
    <property type="entry name" value="ABC_TM1F"/>
    <property type="match status" value="1"/>
</dbReference>
<evidence type="ECO:0000256" key="2">
    <source>
        <dbReference type="ARBA" id="ARBA00022692"/>
    </source>
</evidence>
<dbReference type="KEGG" id="tmn:UCRPA7_6735"/>
<dbReference type="Gene3D" id="3.40.50.300">
    <property type="entry name" value="P-loop containing nucleotide triphosphate hydrolases"/>
    <property type="match status" value="1"/>
</dbReference>
<feature type="domain" description="ABC transporter" evidence="5">
    <location>
        <begin position="84"/>
        <end position="332"/>
    </location>
</feature>
<dbReference type="GO" id="GO:0005774">
    <property type="term" value="C:vacuolar membrane"/>
    <property type="evidence" value="ECO:0007669"/>
    <property type="project" value="TreeGrafter"/>
</dbReference>
<dbReference type="Pfam" id="PF00664">
    <property type="entry name" value="ABC_membrane"/>
    <property type="match status" value="1"/>
</dbReference>
<evidence type="ECO:0000259" key="5">
    <source>
        <dbReference type="PROSITE" id="PS50893"/>
    </source>
</evidence>
<feature type="domain" description="ABC transmembrane type-1" evidence="6">
    <location>
        <begin position="28"/>
        <end position="130"/>
    </location>
</feature>
<evidence type="ECO:0000256" key="3">
    <source>
        <dbReference type="ARBA" id="ARBA00022989"/>
    </source>
</evidence>
<dbReference type="Gene3D" id="1.20.1560.10">
    <property type="entry name" value="ABC transporter type 1, transmembrane domain"/>
    <property type="match status" value="1"/>
</dbReference>
<evidence type="ECO:0000256" key="4">
    <source>
        <dbReference type="ARBA" id="ARBA00023136"/>
    </source>
</evidence>
<dbReference type="HOGENOM" id="CLU_000604_84_5_1"/>
<proteinExistence type="predicted"/>
<keyword evidence="8" id="KW-1185">Reference proteome</keyword>
<evidence type="ECO:0000256" key="1">
    <source>
        <dbReference type="ARBA" id="ARBA00004141"/>
    </source>
</evidence>
<dbReference type="GO" id="GO:0016887">
    <property type="term" value="F:ATP hydrolysis activity"/>
    <property type="evidence" value="ECO:0007669"/>
    <property type="project" value="InterPro"/>
</dbReference>
<comment type="subcellular location">
    <subcellularLocation>
        <location evidence="1">Membrane</location>
        <topology evidence="1">Multi-pass membrane protein</topology>
    </subcellularLocation>
</comment>
<dbReference type="eggNOG" id="KOG0056">
    <property type="taxonomic scope" value="Eukaryota"/>
</dbReference>